<gene>
    <name evidence="2" type="ORF">M4V62_25720</name>
</gene>
<organism evidence="2 3">
    <name type="scientific">Streptomyces durmitorensis</name>
    <dbReference type="NCBI Taxonomy" id="319947"/>
    <lineage>
        <taxon>Bacteria</taxon>
        <taxon>Bacillati</taxon>
        <taxon>Actinomycetota</taxon>
        <taxon>Actinomycetes</taxon>
        <taxon>Kitasatosporales</taxon>
        <taxon>Streptomycetaceae</taxon>
        <taxon>Streptomyces</taxon>
    </lineage>
</organism>
<accession>A0ABY4PYJ0</accession>
<dbReference type="RefSeq" id="WP_249589585.1">
    <property type="nucleotide sequence ID" value="NZ_BAAAQL010000047.1"/>
</dbReference>
<evidence type="ECO:0000313" key="3">
    <source>
        <dbReference type="Proteomes" id="UP000829992"/>
    </source>
</evidence>
<keyword evidence="3" id="KW-1185">Reference proteome</keyword>
<protein>
    <submittedName>
        <fullName evidence="2">Uncharacterized protein</fullName>
    </submittedName>
</protein>
<evidence type="ECO:0000313" key="2">
    <source>
        <dbReference type="EMBL" id="UQT58210.1"/>
    </source>
</evidence>
<proteinExistence type="predicted"/>
<dbReference type="Proteomes" id="UP000829992">
    <property type="component" value="Chromosome"/>
</dbReference>
<keyword evidence="1" id="KW-0812">Transmembrane</keyword>
<keyword evidence="1" id="KW-0472">Membrane</keyword>
<feature type="transmembrane region" description="Helical" evidence="1">
    <location>
        <begin position="30"/>
        <end position="49"/>
    </location>
</feature>
<sequence length="55" mass="5944">MKILLWLVLAVALVVNISSSFVIDDNTRQALVSVATGVIALACGVTLFVKREKRT</sequence>
<keyword evidence="1" id="KW-1133">Transmembrane helix</keyword>
<reference evidence="2 3" key="1">
    <citation type="submission" date="2022-05" db="EMBL/GenBank/DDBJ databases">
        <authorList>
            <person name="Zhou X."/>
            <person name="Li K."/>
            <person name="Man Y."/>
        </authorList>
    </citation>
    <scope>NUCLEOTIDE SEQUENCE [LARGE SCALE GENOMIC DNA]</scope>
    <source>
        <strain evidence="2 3">MS405</strain>
    </source>
</reference>
<evidence type="ECO:0000256" key="1">
    <source>
        <dbReference type="SAM" id="Phobius"/>
    </source>
</evidence>
<name>A0ABY4PYJ0_9ACTN</name>
<dbReference type="EMBL" id="CP097289">
    <property type="protein sequence ID" value="UQT58210.1"/>
    <property type="molecule type" value="Genomic_DNA"/>
</dbReference>